<comment type="caution">
    <text evidence="1">The sequence shown here is derived from an EMBL/GenBank/DDBJ whole genome shotgun (WGS) entry which is preliminary data.</text>
</comment>
<dbReference type="Proteomes" id="UP001151760">
    <property type="component" value="Unassembled WGS sequence"/>
</dbReference>
<dbReference type="EMBL" id="BQNB010016761">
    <property type="protein sequence ID" value="GJT55494.1"/>
    <property type="molecule type" value="Genomic_DNA"/>
</dbReference>
<protein>
    <submittedName>
        <fullName evidence="1">Uncharacterized protein</fullName>
    </submittedName>
</protein>
<proteinExistence type="predicted"/>
<keyword evidence="2" id="KW-1185">Reference proteome</keyword>
<reference evidence="1" key="1">
    <citation type="journal article" date="2022" name="Int. J. Mol. Sci.">
        <title>Draft Genome of Tanacetum Coccineum: Genomic Comparison of Closely Related Tanacetum-Family Plants.</title>
        <authorList>
            <person name="Yamashiro T."/>
            <person name="Shiraishi A."/>
            <person name="Nakayama K."/>
            <person name="Satake H."/>
        </authorList>
    </citation>
    <scope>NUCLEOTIDE SEQUENCE</scope>
</reference>
<sequence length="109" mass="12212">MPKGCINDTAMLPSWLGTNSGLVSQTEEVQSKVIIKVHFKGIIANFNIKGSNIKGIIAKVQYQSQWTNDMKEIERANLNVGYAAVYNFSGDRRIMTGFIMGSERERIEL</sequence>
<name>A0ABQ5EXG0_9ASTR</name>
<organism evidence="1 2">
    <name type="scientific">Tanacetum coccineum</name>
    <dbReference type="NCBI Taxonomy" id="301880"/>
    <lineage>
        <taxon>Eukaryota</taxon>
        <taxon>Viridiplantae</taxon>
        <taxon>Streptophyta</taxon>
        <taxon>Embryophyta</taxon>
        <taxon>Tracheophyta</taxon>
        <taxon>Spermatophyta</taxon>
        <taxon>Magnoliopsida</taxon>
        <taxon>eudicotyledons</taxon>
        <taxon>Gunneridae</taxon>
        <taxon>Pentapetalae</taxon>
        <taxon>asterids</taxon>
        <taxon>campanulids</taxon>
        <taxon>Asterales</taxon>
        <taxon>Asteraceae</taxon>
        <taxon>Asteroideae</taxon>
        <taxon>Anthemideae</taxon>
        <taxon>Anthemidinae</taxon>
        <taxon>Tanacetum</taxon>
    </lineage>
</organism>
<accession>A0ABQ5EXG0</accession>
<gene>
    <name evidence="1" type="ORF">Tco_0990548</name>
</gene>
<evidence type="ECO:0000313" key="1">
    <source>
        <dbReference type="EMBL" id="GJT55494.1"/>
    </source>
</evidence>
<evidence type="ECO:0000313" key="2">
    <source>
        <dbReference type="Proteomes" id="UP001151760"/>
    </source>
</evidence>
<reference evidence="1" key="2">
    <citation type="submission" date="2022-01" db="EMBL/GenBank/DDBJ databases">
        <authorList>
            <person name="Yamashiro T."/>
            <person name="Shiraishi A."/>
            <person name="Satake H."/>
            <person name="Nakayama K."/>
        </authorList>
    </citation>
    <scope>NUCLEOTIDE SEQUENCE</scope>
</reference>